<gene>
    <name evidence="2" type="ORF">SAMN04488541_101284</name>
</gene>
<dbReference type="EMBL" id="FONY01000012">
    <property type="protein sequence ID" value="SFF00208.1"/>
    <property type="molecule type" value="Genomic_DNA"/>
</dbReference>
<feature type="signal peptide" evidence="1">
    <location>
        <begin position="1"/>
        <end position="21"/>
    </location>
</feature>
<keyword evidence="3" id="KW-1185">Reference proteome</keyword>
<reference evidence="2 3" key="1">
    <citation type="submission" date="2016-10" db="EMBL/GenBank/DDBJ databases">
        <authorList>
            <person name="de Groot N.N."/>
        </authorList>
    </citation>
    <scope>NUCLEOTIDE SEQUENCE [LARGE SCALE GENOMIC DNA]</scope>
    <source>
        <strain>GEY</strain>
        <strain evidence="3">DSM 9560</strain>
    </source>
</reference>
<evidence type="ECO:0000313" key="2">
    <source>
        <dbReference type="EMBL" id="SFF00208.1"/>
    </source>
</evidence>
<sequence length="399" mass="45287">MQNKILVVSVPLFLTISLAFAQYEAVVFDYQHAYFNNGQPLKAESYLLFSGAIRSQVERVEISIFRARSKHEKPLYHNTWKRMYGNAEGTFSMTCNYKLRGNAEYDLVFDYFRPISDAEKDKLRTSLQEALDSYLQEAFTSSGRKVKLLISKKLVINDLNRIVEEGLADYRNDSETTFKGFSDILKRALKNLSGRRLRDSEAAHLNDDNSNRKENKMEGRAKLYENRLGDVKKLAYKELEQVLGTHLLIKEDTRSVSDYPTTSTIHVLSVNAGYGAVYLEGDTQDLTYATSPYIGLSFPLGNSAFSSRFWTNSAISLGTFTNNFKDANGNEISGPIFGRPYYLGYGYRLFRFVRFNAGAVFLEDKLPSSTSFLNSVQIKPFVGISAEINLWLGLGDKKR</sequence>
<dbReference type="RefSeq" id="WP_091543829.1">
    <property type="nucleotide sequence ID" value="NZ_FONY01000012.1"/>
</dbReference>
<organism evidence="2 3">
    <name type="scientific">Thermoflexibacter ruber</name>
    <dbReference type="NCBI Taxonomy" id="1003"/>
    <lineage>
        <taxon>Bacteria</taxon>
        <taxon>Pseudomonadati</taxon>
        <taxon>Bacteroidota</taxon>
        <taxon>Cytophagia</taxon>
        <taxon>Cytophagales</taxon>
        <taxon>Thermoflexibacteraceae</taxon>
        <taxon>Thermoflexibacter</taxon>
    </lineage>
</organism>
<dbReference type="Proteomes" id="UP000199513">
    <property type="component" value="Unassembled WGS sequence"/>
</dbReference>
<protein>
    <submittedName>
        <fullName evidence="2">Uncharacterized protein</fullName>
    </submittedName>
</protein>
<evidence type="ECO:0000256" key="1">
    <source>
        <dbReference type="SAM" id="SignalP"/>
    </source>
</evidence>
<dbReference type="OrthoDB" id="833044at2"/>
<proteinExistence type="predicted"/>
<keyword evidence="1" id="KW-0732">Signal</keyword>
<accession>A0A1I2F676</accession>
<dbReference type="AlphaFoldDB" id="A0A1I2F676"/>
<name>A0A1I2F676_9BACT</name>
<feature type="chain" id="PRO_5011589261" evidence="1">
    <location>
        <begin position="22"/>
        <end position="399"/>
    </location>
</feature>
<evidence type="ECO:0000313" key="3">
    <source>
        <dbReference type="Proteomes" id="UP000199513"/>
    </source>
</evidence>